<proteinExistence type="predicted"/>
<keyword evidence="2" id="KW-1185">Reference proteome</keyword>
<name>A0A0A7KR95_9ABAC</name>
<dbReference type="Pfam" id="PF07206">
    <property type="entry name" value="Baculo_LEF-10"/>
    <property type="match status" value="1"/>
</dbReference>
<dbReference type="InterPro" id="IPR009855">
    <property type="entry name" value="Baculo_LEF-10"/>
</dbReference>
<protein>
    <submittedName>
        <fullName evidence="1">Lef-10</fullName>
    </submittedName>
</protein>
<dbReference type="EMBL" id="KM102981">
    <property type="protein sequence ID" value="AIZ48669.1"/>
    <property type="molecule type" value="Genomic_DNA"/>
</dbReference>
<accession>A0A0A7KR95</accession>
<evidence type="ECO:0000313" key="1">
    <source>
        <dbReference type="EMBL" id="AIZ48669.1"/>
    </source>
</evidence>
<organism evidence="1 2">
    <name type="scientific">Agrotis segetum nucleopolyhedrovirus B</name>
    <dbReference type="NCBI Taxonomy" id="1580580"/>
    <lineage>
        <taxon>Viruses</taxon>
        <taxon>Viruses incertae sedis</taxon>
        <taxon>Naldaviricetes</taxon>
        <taxon>Lefavirales</taxon>
        <taxon>Baculoviridae</taxon>
        <taxon>Alphabaculovirus</taxon>
        <taxon>Alphabaculovirus alteragsegetum</taxon>
    </lineage>
</organism>
<evidence type="ECO:0000313" key="2">
    <source>
        <dbReference type="Proteomes" id="UP000202327"/>
    </source>
</evidence>
<dbReference type="RefSeq" id="YP_009112673.1">
    <property type="nucleotide sequence ID" value="NC_025960.1"/>
</dbReference>
<dbReference type="GeneID" id="22619702"/>
<dbReference type="Proteomes" id="UP000202327">
    <property type="component" value="Segment"/>
</dbReference>
<dbReference type="KEGG" id="vg:22619702"/>
<dbReference type="OrthoDB" id="26385at10239"/>
<sequence>MSAVSSSIAASDVLNAILKNNLELIDNSYLVLNVVDHESGALKPVCLGEIGAFQAAQADKYAVSNSSVSSELQSDQTL</sequence>
<reference evidence="1 2" key="1">
    <citation type="journal article" date="2015" name="Virus Genes">
        <title>The genome sequence of Agrotis segetum nucleopolyhedrovirus B (AgseNPV-B) reveals a new baculovirus species within the Agrotis baculovirus complex.</title>
        <authorList>
            <person name="Wennmann J.T."/>
            <person name="Gueli Alletti G."/>
            <person name="Jehle J.A."/>
        </authorList>
    </citation>
    <scope>NUCLEOTIDE SEQUENCE [LARGE SCALE GENOMIC DNA]</scope>
    <source>
        <strain evidence="1">English</strain>
    </source>
</reference>